<feature type="transmembrane region" description="Helical" evidence="1">
    <location>
        <begin position="328"/>
        <end position="345"/>
    </location>
</feature>
<evidence type="ECO:0000313" key="2">
    <source>
        <dbReference type="EMBL" id="QSI77566.1"/>
    </source>
</evidence>
<feature type="transmembrane region" description="Helical" evidence="1">
    <location>
        <begin position="38"/>
        <end position="57"/>
    </location>
</feature>
<keyword evidence="1" id="KW-0472">Membrane</keyword>
<feature type="transmembrane region" description="Helical" evidence="1">
    <location>
        <begin position="229"/>
        <end position="252"/>
    </location>
</feature>
<dbReference type="EMBL" id="CP071060">
    <property type="protein sequence ID" value="QSI77566.1"/>
    <property type="molecule type" value="Genomic_DNA"/>
</dbReference>
<protein>
    <recommendedName>
        <fullName evidence="4">NnrS family protein</fullName>
    </recommendedName>
</protein>
<dbReference type="RefSeq" id="WP_206254981.1">
    <property type="nucleotide sequence ID" value="NZ_CP071060.1"/>
</dbReference>
<feature type="transmembrane region" description="Helical" evidence="1">
    <location>
        <begin position="169"/>
        <end position="190"/>
    </location>
</feature>
<feature type="transmembrane region" description="Helical" evidence="1">
    <location>
        <begin position="298"/>
        <end position="316"/>
    </location>
</feature>
<feature type="transmembrane region" description="Helical" evidence="1">
    <location>
        <begin position="92"/>
        <end position="109"/>
    </location>
</feature>
<feature type="transmembrane region" description="Helical" evidence="1">
    <location>
        <begin position="116"/>
        <end position="135"/>
    </location>
</feature>
<keyword evidence="1" id="KW-0812">Transmembrane</keyword>
<gene>
    <name evidence="2" type="ORF">JY500_02600</name>
</gene>
<sequence>MNAVRLLPVASALAALLAAVWAGLVRLGLPLPVPLAQWPLMHAALFGCGFFGTVIALERAIAYGREAAFAVPLANATATVVALAGLWELALYIWVGAGVGLVVVAFLQARAIREPYADVLTLAASFLPLAAVFVLGGHGTAAALSWIAFLVLTIAAERLELSRVMPRPAWATALPPLLAFALAVPVWFAVSHPLGAQRGLALALLAWVAWLARFDVIRITLRRPGQPRFTAVCLISGYAWLAIAAIVLGAANAPLGAGDAAYDAVLHAVFVGFVMSMLFGHAPIILPAITGWRPRVRPALYLALAVLHLSVALRLSGDAVGLTSLRQTGGVIHVAALVLYALLLVQGGGTRIRLSAPAKR</sequence>
<organism evidence="2 3">
    <name type="scientific">Niveibacterium microcysteis</name>
    <dbReference type="NCBI Taxonomy" id="2811415"/>
    <lineage>
        <taxon>Bacteria</taxon>
        <taxon>Pseudomonadati</taxon>
        <taxon>Pseudomonadota</taxon>
        <taxon>Betaproteobacteria</taxon>
        <taxon>Rhodocyclales</taxon>
        <taxon>Rhodocyclaceae</taxon>
        <taxon>Niveibacterium</taxon>
    </lineage>
</organism>
<keyword evidence="3" id="KW-1185">Reference proteome</keyword>
<feature type="transmembrane region" description="Helical" evidence="1">
    <location>
        <begin position="264"/>
        <end position="286"/>
    </location>
</feature>
<reference evidence="2 3" key="1">
    <citation type="submission" date="2021-02" db="EMBL/GenBank/DDBJ databases">
        <title>Niveibacterium changnyeongensis HC41.</title>
        <authorList>
            <person name="Kang M."/>
        </authorList>
    </citation>
    <scope>NUCLEOTIDE SEQUENCE [LARGE SCALE GENOMIC DNA]</scope>
    <source>
        <strain evidence="2 3">HC41</strain>
    </source>
</reference>
<name>A0ABX7M9I3_9RHOO</name>
<dbReference type="Proteomes" id="UP000663570">
    <property type="component" value="Chromosome"/>
</dbReference>
<feature type="transmembrane region" description="Helical" evidence="1">
    <location>
        <begin position="69"/>
        <end position="86"/>
    </location>
</feature>
<keyword evidence="1" id="KW-1133">Transmembrane helix</keyword>
<evidence type="ECO:0000313" key="3">
    <source>
        <dbReference type="Proteomes" id="UP000663570"/>
    </source>
</evidence>
<evidence type="ECO:0008006" key="4">
    <source>
        <dbReference type="Google" id="ProtNLM"/>
    </source>
</evidence>
<accession>A0ABX7M9I3</accession>
<proteinExistence type="predicted"/>
<evidence type="ECO:0000256" key="1">
    <source>
        <dbReference type="SAM" id="Phobius"/>
    </source>
</evidence>
<feature type="transmembrane region" description="Helical" evidence="1">
    <location>
        <begin position="196"/>
        <end position="217"/>
    </location>
</feature>
<feature type="transmembrane region" description="Helical" evidence="1">
    <location>
        <begin position="141"/>
        <end position="157"/>
    </location>
</feature>